<protein>
    <submittedName>
        <fullName evidence="2">Acyl-CoA dehydrogenase NM domain-like protein</fullName>
    </submittedName>
</protein>
<dbReference type="PANTHER" id="PTHR10909">
    <property type="entry name" value="ELECTRON TRANSPORT OXIDOREDUCTASE"/>
    <property type="match status" value="1"/>
</dbReference>
<dbReference type="GO" id="GO:0005777">
    <property type="term" value="C:peroxisome"/>
    <property type="evidence" value="ECO:0007669"/>
    <property type="project" value="InterPro"/>
</dbReference>
<dbReference type="Proteomes" id="UP000217790">
    <property type="component" value="Unassembled WGS sequence"/>
</dbReference>
<dbReference type="GO" id="GO:0071949">
    <property type="term" value="F:FAD binding"/>
    <property type="evidence" value="ECO:0007669"/>
    <property type="project" value="InterPro"/>
</dbReference>
<name>A0A2H3D6K0_ARMGA</name>
<dbReference type="InterPro" id="IPR055060">
    <property type="entry name" value="ACOX_C_alpha1"/>
</dbReference>
<dbReference type="GO" id="GO:0055088">
    <property type="term" value="P:lipid homeostasis"/>
    <property type="evidence" value="ECO:0007669"/>
    <property type="project" value="TreeGrafter"/>
</dbReference>
<sequence>MSERSKTRALATSPLFRVNSESLVLSDRILLSYKRAKAIASAYDLSAEDVLTLSPKYWKFHTDPALVMDGGAATLLTIHFNLCIGTLAMHCRKRPDLKPILQQLLSFEVSGQYCLTEVGHGLDVFHLETTATMLSNGDFILHTPSSNAAKFMPPTVPCGIPCVAVVFARLIIGNADHGIKPFLVPIHDGEHMYEGIQCRALTQRGGSNPVNHAMTSFNHVRLPNTALLGSTEAPKDPRSAFFFNISRVITGTLCMGAFGVSAMGVASCIGARYSLRRQVMDPSTGSPKPIISFSTQFIPVLSAIARSLVFNEFCDYVRALFVSETDPVVRHCVAAIFKATVVKHSKDITLTLGDRCGAQGLFSVNQLSSLHENSRGAAIAEGDLLAISIRFGMEILLGRVSIPPSKDPSSLLARHEIALIAELRALVSNPLGHRSATIQSIVLPQLPTLIEAIGHRMAYEAATQSNMDSEVMAMFIASVMKFDVSWYITNGCLSRTDHGKMEAEAAVALLPRLEELLAWLDNDDYVTAPMTSDEKWDSHVQTLKAYYGQRPVQEHDTFERARL</sequence>
<evidence type="ECO:0000313" key="3">
    <source>
        <dbReference type="Proteomes" id="UP000217790"/>
    </source>
</evidence>
<dbReference type="GO" id="GO:0005504">
    <property type="term" value="F:fatty acid binding"/>
    <property type="evidence" value="ECO:0007669"/>
    <property type="project" value="TreeGrafter"/>
</dbReference>
<dbReference type="PANTHER" id="PTHR10909:SF382">
    <property type="entry name" value="ACYL-COENZYME A OXIDASE"/>
    <property type="match status" value="1"/>
</dbReference>
<dbReference type="GO" id="GO:0033540">
    <property type="term" value="P:fatty acid beta-oxidation using acyl-CoA oxidase"/>
    <property type="evidence" value="ECO:0007669"/>
    <property type="project" value="TreeGrafter"/>
</dbReference>
<evidence type="ECO:0000313" key="2">
    <source>
        <dbReference type="EMBL" id="PBK87052.1"/>
    </source>
</evidence>
<dbReference type="InterPro" id="IPR046373">
    <property type="entry name" value="Acyl-CoA_Oxase/DH_mid-dom_sf"/>
</dbReference>
<reference evidence="3" key="1">
    <citation type="journal article" date="2017" name="Nat. Ecol. Evol.">
        <title>Genome expansion and lineage-specific genetic innovations in the forest pathogenic fungi Armillaria.</title>
        <authorList>
            <person name="Sipos G."/>
            <person name="Prasanna A.N."/>
            <person name="Walter M.C."/>
            <person name="O'Connor E."/>
            <person name="Balint B."/>
            <person name="Krizsan K."/>
            <person name="Kiss B."/>
            <person name="Hess J."/>
            <person name="Varga T."/>
            <person name="Slot J."/>
            <person name="Riley R."/>
            <person name="Boka B."/>
            <person name="Rigling D."/>
            <person name="Barry K."/>
            <person name="Lee J."/>
            <person name="Mihaltcheva S."/>
            <person name="LaButti K."/>
            <person name="Lipzen A."/>
            <person name="Waldron R."/>
            <person name="Moloney N.M."/>
            <person name="Sperisen C."/>
            <person name="Kredics L."/>
            <person name="Vagvoelgyi C."/>
            <person name="Patrignani A."/>
            <person name="Fitzpatrick D."/>
            <person name="Nagy I."/>
            <person name="Doyle S."/>
            <person name="Anderson J.B."/>
            <person name="Grigoriev I.V."/>
            <person name="Gueldener U."/>
            <person name="Muensterkoetter M."/>
            <person name="Nagy L.G."/>
        </authorList>
    </citation>
    <scope>NUCLEOTIDE SEQUENCE [LARGE SCALE GENOMIC DNA]</scope>
    <source>
        <strain evidence="3">Ar21-2</strain>
    </source>
</reference>
<accession>A0A2H3D6K0</accession>
<dbReference type="InterPro" id="IPR009100">
    <property type="entry name" value="AcylCoA_DH/oxidase_NM_dom_sf"/>
</dbReference>
<dbReference type="OrthoDB" id="538336at2759"/>
<dbReference type="Gene3D" id="1.20.140.10">
    <property type="entry name" value="Butyryl-CoA Dehydrogenase, subunit A, domain 3"/>
    <property type="match status" value="1"/>
</dbReference>
<dbReference type="InterPro" id="IPR012258">
    <property type="entry name" value="Acyl-CoA_oxidase"/>
</dbReference>
<evidence type="ECO:0000259" key="1">
    <source>
        <dbReference type="Pfam" id="PF22924"/>
    </source>
</evidence>
<proteinExistence type="predicted"/>
<dbReference type="SUPFAM" id="SSF56645">
    <property type="entry name" value="Acyl-CoA dehydrogenase NM domain-like"/>
    <property type="match status" value="1"/>
</dbReference>
<dbReference type="InParanoid" id="A0A2H3D6K0"/>
<dbReference type="Gene3D" id="2.40.110.10">
    <property type="entry name" value="Butyryl-CoA Dehydrogenase, subunit A, domain 2"/>
    <property type="match status" value="1"/>
</dbReference>
<organism evidence="2 3">
    <name type="scientific">Armillaria gallica</name>
    <name type="common">Bulbous honey fungus</name>
    <name type="synonym">Armillaria bulbosa</name>
    <dbReference type="NCBI Taxonomy" id="47427"/>
    <lineage>
        <taxon>Eukaryota</taxon>
        <taxon>Fungi</taxon>
        <taxon>Dikarya</taxon>
        <taxon>Basidiomycota</taxon>
        <taxon>Agaricomycotina</taxon>
        <taxon>Agaricomycetes</taxon>
        <taxon>Agaricomycetidae</taxon>
        <taxon>Agaricales</taxon>
        <taxon>Marasmiineae</taxon>
        <taxon>Physalacriaceae</taxon>
        <taxon>Armillaria</taxon>
    </lineage>
</organism>
<dbReference type="AlphaFoldDB" id="A0A2H3D6K0"/>
<dbReference type="SUPFAM" id="SSF47203">
    <property type="entry name" value="Acyl-CoA dehydrogenase C-terminal domain-like"/>
    <property type="match status" value="1"/>
</dbReference>
<keyword evidence="3" id="KW-1185">Reference proteome</keyword>
<dbReference type="Pfam" id="PF22924">
    <property type="entry name" value="ACOX_C_alpha1"/>
    <property type="match status" value="1"/>
</dbReference>
<gene>
    <name evidence="2" type="ORF">ARMGADRAFT_1168915</name>
</gene>
<feature type="domain" description="Acyl-CoA oxidase C-alpha1" evidence="1">
    <location>
        <begin position="261"/>
        <end position="385"/>
    </location>
</feature>
<dbReference type="OMA" id="HFNLCIG"/>
<dbReference type="GO" id="GO:0003997">
    <property type="term" value="F:acyl-CoA oxidase activity"/>
    <property type="evidence" value="ECO:0007669"/>
    <property type="project" value="InterPro"/>
</dbReference>
<dbReference type="EMBL" id="KZ293681">
    <property type="protein sequence ID" value="PBK87052.1"/>
    <property type="molecule type" value="Genomic_DNA"/>
</dbReference>
<dbReference type="InterPro" id="IPR036250">
    <property type="entry name" value="AcylCo_DH-like_C"/>
</dbReference>
<dbReference type="STRING" id="47427.A0A2H3D6K0"/>